<comment type="caution">
    <text evidence="1">The sequence shown here is derived from an EMBL/GenBank/DDBJ whole genome shotgun (WGS) entry which is preliminary data.</text>
</comment>
<accession>A0A0A0ECN8</accession>
<protein>
    <submittedName>
        <fullName evidence="1">Restriction endonuclease BglII</fullName>
    </submittedName>
</protein>
<name>A0A0A0ECN8_9RHOB</name>
<dbReference type="AlphaFoldDB" id="A0A0A0ECN8"/>
<dbReference type="GO" id="GO:0009307">
    <property type="term" value="P:DNA restriction-modification system"/>
    <property type="evidence" value="ECO:0007669"/>
    <property type="project" value="InterPro"/>
</dbReference>
<dbReference type="EMBL" id="AQQX01000005">
    <property type="protein sequence ID" value="KGM48199.1"/>
    <property type="molecule type" value="Genomic_DNA"/>
</dbReference>
<keyword evidence="2" id="KW-1185">Reference proteome</keyword>
<keyword evidence="1" id="KW-0378">Hydrolase</keyword>
<sequence>MFDALRQAGFDIMVRNHAEAILSVDFPNETKELTEALLRVSIPAQELIASGGGEAKSTQRLRRELDQAGWRKHHFRIQTTLDGIPLGDGTSHEIDHIRRAPAGTLALEIEWNNKDPFFDRDLENFQRLHAQGIISAGIIVTRGSDLQATMTARIEDFLRRSGIEDETPLTALGMKDRTARQRDFVARAMASGADFAAAFARFFVSDKFGPATTHWAKLADRIHRGVGNPCPLLLIGLPSTAISGDPLPETPSAPSLFDE</sequence>
<dbReference type="InterPro" id="IPR011335">
    <property type="entry name" value="Restrct_endonuc-II-like"/>
</dbReference>
<dbReference type="eggNOG" id="ENOG502Z931">
    <property type="taxonomic scope" value="Bacteria"/>
</dbReference>
<organism evidence="1 2">
    <name type="scientific">Pseudooceanicola atlanticus</name>
    <dbReference type="NCBI Taxonomy" id="1461694"/>
    <lineage>
        <taxon>Bacteria</taxon>
        <taxon>Pseudomonadati</taxon>
        <taxon>Pseudomonadota</taxon>
        <taxon>Alphaproteobacteria</taxon>
        <taxon>Rhodobacterales</taxon>
        <taxon>Paracoccaceae</taxon>
        <taxon>Pseudooceanicola</taxon>
    </lineage>
</organism>
<keyword evidence="1" id="KW-0255">Endonuclease</keyword>
<dbReference type="Pfam" id="PF09195">
    <property type="entry name" value="Endonuc-BglII"/>
    <property type="match status" value="1"/>
</dbReference>
<proteinExistence type="predicted"/>
<dbReference type="GO" id="GO:0009036">
    <property type="term" value="F:type II site-specific deoxyribonuclease activity"/>
    <property type="evidence" value="ECO:0007669"/>
    <property type="project" value="InterPro"/>
</dbReference>
<dbReference type="SUPFAM" id="SSF52980">
    <property type="entry name" value="Restriction endonuclease-like"/>
    <property type="match status" value="1"/>
</dbReference>
<dbReference type="STRING" id="1461694.ATO9_14585"/>
<gene>
    <name evidence="1" type="ORF">ATO9_14585</name>
</gene>
<keyword evidence="1" id="KW-0540">Nuclease</keyword>
<dbReference type="OrthoDB" id="1956808at2"/>
<dbReference type="InterPro" id="IPR015278">
    <property type="entry name" value="BglII-like"/>
</dbReference>
<evidence type="ECO:0000313" key="1">
    <source>
        <dbReference type="EMBL" id="KGM48199.1"/>
    </source>
</evidence>
<dbReference type="RefSeq" id="WP_043750370.1">
    <property type="nucleotide sequence ID" value="NZ_AQQX01000005.1"/>
</dbReference>
<evidence type="ECO:0000313" key="2">
    <source>
        <dbReference type="Proteomes" id="UP000030004"/>
    </source>
</evidence>
<dbReference type="Proteomes" id="UP000030004">
    <property type="component" value="Unassembled WGS sequence"/>
</dbReference>
<reference evidence="1 2" key="1">
    <citation type="journal article" date="2015" name="Antonie Van Leeuwenhoek">
        <title>Pseudooceanicola atlanticus gen. nov. sp. nov., isolated from surface seawater of the Atlantic Ocean and reclassification of Oceanicola batsensis, Oceanicola marinus, Oceanicola nitratireducens, Oceanicola nanhaiensis, Oceanicola antarcticus and Oceanicola flagellatus, as Pseudooceanicola batsensis comb. nov., Pseudooceanicola marinus comb. nov., Pseudooceanicola nitratireducens comb. nov., Pseudooceanicola nanhaiensis comb. nov., Pseudooceanicola antarcticus comb. nov., and Pseudooceanicola flagellatus comb. nov.</title>
        <authorList>
            <person name="Lai Q."/>
            <person name="Li G."/>
            <person name="Liu X."/>
            <person name="Du Y."/>
            <person name="Sun F."/>
            <person name="Shao Z."/>
        </authorList>
    </citation>
    <scope>NUCLEOTIDE SEQUENCE [LARGE SCALE GENOMIC DNA]</scope>
    <source>
        <strain evidence="1 2">22II-s11g</strain>
    </source>
</reference>